<name>A0ABP7PSH9_9SPHI</name>
<feature type="domain" description="FecR protein" evidence="2">
    <location>
        <begin position="125"/>
        <end position="209"/>
    </location>
</feature>
<dbReference type="InterPro" id="IPR006860">
    <property type="entry name" value="FecR"/>
</dbReference>
<organism evidence="4 5">
    <name type="scientific">Pedobacter ginsengiterrae</name>
    <dbReference type="NCBI Taxonomy" id="871696"/>
    <lineage>
        <taxon>Bacteria</taxon>
        <taxon>Pseudomonadati</taxon>
        <taxon>Bacteroidota</taxon>
        <taxon>Sphingobacteriia</taxon>
        <taxon>Sphingobacteriales</taxon>
        <taxon>Sphingobacteriaceae</taxon>
        <taxon>Pedobacter</taxon>
    </lineage>
</organism>
<dbReference type="Gene3D" id="2.60.120.1440">
    <property type="match status" value="1"/>
</dbReference>
<reference evidence="5" key="1">
    <citation type="journal article" date="2019" name="Int. J. Syst. Evol. Microbiol.">
        <title>The Global Catalogue of Microorganisms (GCM) 10K type strain sequencing project: providing services to taxonomists for standard genome sequencing and annotation.</title>
        <authorList>
            <consortium name="The Broad Institute Genomics Platform"/>
            <consortium name="The Broad Institute Genome Sequencing Center for Infectious Disease"/>
            <person name="Wu L."/>
            <person name="Ma J."/>
        </authorList>
    </citation>
    <scope>NUCLEOTIDE SEQUENCE [LARGE SCALE GENOMIC DNA]</scope>
    <source>
        <strain evidence="5">JCM 17338</strain>
    </source>
</reference>
<dbReference type="PANTHER" id="PTHR30273:SF2">
    <property type="entry name" value="PROTEIN FECR"/>
    <property type="match status" value="1"/>
</dbReference>
<comment type="caution">
    <text evidence="4">The sequence shown here is derived from an EMBL/GenBank/DDBJ whole genome shotgun (WGS) entry which is preliminary data.</text>
</comment>
<evidence type="ECO:0000259" key="2">
    <source>
        <dbReference type="Pfam" id="PF04773"/>
    </source>
</evidence>
<feature type="domain" description="Protein FecR C-terminal" evidence="3">
    <location>
        <begin position="268"/>
        <end position="335"/>
    </location>
</feature>
<evidence type="ECO:0000313" key="5">
    <source>
        <dbReference type="Proteomes" id="UP001501081"/>
    </source>
</evidence>
<dbReference type="InterPro" id="IPR012373">
    <property type="entry name" value="Ferrdict_sens_TM"/>
</dbReference>
<feature type="transmembrane region" description="Helical" evidence="1">
    <location>
        <begin position="73"/>
        <end position="95"/>
    </location>
</feature>
<dbReference type="InterPro" id="IPR032508">
    <property type="entry name" value="FecR_C"/>
</dbReference>
<evidence type="ECO:0000259" key="3">
    <source>
        <dbReference type="Pfam" id="PF16344"/>
    </source>
</evidence>
<protein>
    <recommendedName>
        <fullName evidence="6">FecR family protein</fullName>
    </recommendedName>
</protein>
<evidence type="ECO:0008006" key="6">
    <source>
        <dbReference type="Google" id="ProtNLM"/>
    </source>
</evidence>
<dbReference type="EMBL" id="BAABAK010000011">
    <property type="protein sequence ID" value="GAA3970339.1"/>
    <property type="molecule type" value="Genomic_DNA"/>
</dbReference>
<evidence type="ECO:0000256" key="1">
    <source>
        <dbReference type="SAM" id="Phobius"/>
    </source>
</evidence>
<keyword evidence="5" id="KW-1185">Reference proteome</keyword>
<keyword evidence="1" id="KW-1133">Transmembrane helix</keyword>
<dbReference type="RefSeq" id="WP_344767251.1">
    <property type="nucleotide sequence ID" value="NZ_BAABAK010000011.1"/>
</dbReference>
<dbReference type="Pfam" id="PF04773">
    <property type="entry name" value="FecR"/>
    <property type="match status" value="1"/>
</dbReference>
<accession>A0ABP7PSH9</accession>
<dbReference type="PANTHER" id="PTHR30273">
    <property type="entry name" value="PERIPLASMIC SIGNAL SENSOR AND SIGMA FACTOR ACTIVATOR FECR-RELATED"/>
    <property type="match status" value="1"/>
</dbReference>
<dbReference type="Gene3D" id="3.55.50.30">
    <property type="match status" value="1"/>
</dbReference>
<proteinExistence type="predicted"/>
<keyword evidence="1" id="KW-0472">Membrane</keyword>
<keyword evidence="1" id="KW-0812">Transmembrane</keyword>
<dbReference type="Proteomes" id="UP001501081">
    <property type="component" value="Unassembled WGS sequence"/>
</dbReference>
<sequence>MNKQSFYDLLTRYESGNCTESEKLWLDQWYGLLGDKNISNLSSAELDEMKDNAWLKLKQNTQQPKKRNTLKLIWVKTAIAASVIIAFIISGIYVFSDHAESSFMNDNSDLTLISKTNETSKPIIISLNDNSEVTLQPKSNIIYPKVFAANNRKVYLKGDAFFSITKNAKRPFYVYNNKLIVRVLGTSFFVKQSLKNLPAEVAVRTGKVQVNENTCNDIINLPGEKIAIPVLLTPNQKGLFKAHNIKTTLVEKPIPLAEAYNIKNSINYNFKEENLKAIFKTLTDAYGIEIKSYNEEILAYTFTGDLSKKGLYEQLDLLCGSISSKYQIEGTSIVVSNKN</sequence>
<gene>
    <name evidence="4" type="ORF">GCM10022246_23630</name>
</gene>
<dbReference type="Pfam" id="PF16344">
    <property type="entry name" value="FecR_C"/>
    <property type="match status" value="1"/>
</dbReference>
<evidence type="ECO:0000313" key="4">
    <source>
        <dbReference type="EMBL" id="GAA3970339.1"/>
    </source>
</evidence>